<dbReference type="EMBL" id="JBHULC010000021">
    <property type="protein sequence ID" value="MFD2522499.1"/>
    <property type="molecule type" value="Genomic_DNA"/>
</dbReference>
<reference evidence="3" key="1">
    <citation type="journal article" date="2019" name="Int. J. Syst. Evol. Microbiol.">
        <title>The Global Catalogue of Microorganisms (GCM) 10K type strain sequencing project: providing services to taxonomists for standard genome sequencing and annotation.</title>
        <authorList>
            <consortium name="The Broad Institute Genomics Platform"/>
            <consortium name="The Broad Institute Genome Sequencing Center for Infectious Disease"/>
            <person name="Wu L."/>
            <person name="Ma J."/>
        </authorList>
    </citation>
    <scope>NUCLEOTIDE SEQUENCE [LARGE SCALE GENOMIC DNA]</scope>
    <source>
        <strain evidence="3">KCTC 52344</strain>
    </source>
</reference>
<name>A0ABW5JBB5_9BACT</name>
<dbReference type="RefSeq" id="WP_340237420.1">
    <property type="nucleotide sequence ID" value="NZ_JBBEWC010000008.1"/>
</dbReference>
<evidence type="ECO:0000313" key="2">
    <source>
        <dbReference type="EMBL" id="MFD2522499.1"/>
    </source>
</evidence>
<evidence type="ECO:0000313" key="3">
    <source>
        <dbReference type="Proteomes" id="UP001597510"/>
    </source>
</evidence>
<keyword evidence="1" id="KW-0472">Membrane</keyword>
<dbReference type="Proteomes" id="UP001597510">
    <property type="component" value="Unassembled WGS sequence"/>
</dbReference>
<proteinExistence type="predicted"/>
<sequence>MKAVFGVILFTFFGYCAISVWGFMAVLLNTTFITKETLLSPEAMFEFYTAAPESYLLSRLGINFVISLVFGVFLAFLYALIRRFFMLPETVIEKVNALSFFKWQTLALFCFGIGYIGWRVYKIFHPYPEILL</sequence>
<keyword evidence="3" id="KW-1185">Reference proteome</keyword>
<accession>A0ABW5JBB5</accession>
<evidence type="ECO:0000256" key="1">
    <source>
        <dbReference type="SAM" id="Phobius"/>
    </source>
</evidence>
<feature type="transmembrane region" description="Helical" evidence="1">
    <location>
        <begin position="60"/>
        <end position="80"/>
    </location>
</feature>
<organism evidence="2 3">
    <name type="scientific">Emticicia soli</name>
    <dbReference type="NCBI Taxonomy" id="2027878"/>
    <lineage>
        <taxon>Bacteria</taxon>
        <taxon>Pseudomonadati</taxon>
        <taxon>Bacteroidota</taxon>
        <taxon>Cytophagia</taxon>
        <taxon>Cytophagales</taxon>
        <taxon>Leadbetterellaceae</taxon>
        <taxon>Emticicia</taxon>
    </lineage>
</organism>
<keyword evidence="1" id="KW-1133">Transmembrane helix</keyword>
<feature type="transmembrane region" description="Helical" evidence="1">
    <location>
        <begin position="100"/>
        <end position="118"/>
    </location>
</feature>
<feature type="transmembrane region" description="Helical" evidence="1">
    <location>
        <begin position="7"/>
        <end position="28"/>
    </location>
</feature>
<protein>
    <submittedName>
        <fullName evidence="2">Uncharacterized protein</fullName>
    </submittedName>
</protein>
<gene>
    <name evidence="2" type="ORF">ACFSR2_16495</name>
</gene>
<comment type="caution">
    <text evidence="2">The sequence shown here is derived from an EMBL/GenBank/DDBJ whole genome shotgun (WGS) entry which is preliminary data.</text>
</comment>
<keyword evidence="1" id="KW-0812">Transmembrane</keyword>